<gene>
    <name evidence="4" type="ORF">POCTA_138.1.T0430253</name>
</gene>
<dbReference type="Proteomes" id="UP000683925">
    <property type="component" value="Unassembled WGS sequence"/>
</dbReference>
<feature type="transmembrane region" description="Helical" evidence="2">
    <location>
        <begin position="215"/>
        <end position="237"/>
    </location>
</feature>
<keyword evidence="2" id="KW-0472">Membrane</keyword>
<organism evidence="4 5">
    <name type="scientific">Paramecium octaurelia</name>
    <dbReference type="NCBI Taxonomy" id="43137"/>
    <lineage>
        <taxon>Eukaryota</taxon>
        <taxon>Sar</taxon>
        <taxon>Alveolata</taxon>
        <taxon>Ciliophora</taxon>
        <taxon>Intramacronucleata</taxon>
        <taxon>Oligohymenophorea</taxon>
        <taxon>Peniculida</taxon>
        <taxon>Parameciidae</taxon>
        <taxon>Paramecium</taxon>
    </lineage>
</organism>
<dbReference type="EMBL" id="CAJJDP010000043">
    <property type="protein sequence ID" value="CAD8163613.1"/>
    <property type="molecule type" value="Genomic_DNA"/>
</dbReference>
<evidence type="ECO:0000256" key="1">
    <source>
        <dbReference type="SAM" id="MobiDB-lite"/>
    </source>
</evidence>
<evidence type="ECO:0000259" key="3">
    <source>
        <dbReference type="PROSITE" id="PS50192"/>
    </source>
</evidence>
<dbReference type="OrthoDB" id="364348at2759"/>
<keyword evidence="2" id="KW-1133">Transmembrane helix</keyword>
<keyword evidence="2" id="KW-0812">Transmembrane</keyword>
<feature type="region of interest" description="Disordered" evidence="1">
    <location>
        <begin position="106"/>
        <end position="127"/>
    </location>
</feature>
<sequence length="238" mass="27495">MEDNAFNKLVEHIQSQLTKFHDINDLLDQENQDVSNSSIGQDINDMQDQIQTLIKQIQNSLQILDNNTGHLAGRQQKNKQIKQFYKKEIDKFSQASRLLEQQLQQKRKTMATNLQQKQNDPKPKPIDDLQEQLMQNQYDIENQIIREKNEELQRIELKVQIVNNILQDLAFQVDLANKPLDLVAENQVTAINNIGAAKRELVKAEDSQKSANKKWIIIATLIAILVGVLIIILILNWN</sequence>
<evidence type="ECO:0000313" key="5">
    <source>
        <dbReference type="Proteomes" id="UP000683925"/>
    </source>
</evidence>
<evidence type="ECO:0000256" key="2">
    <source>
        <dbReference type="SAM" id="Phobius"/>
    </source>
</evidence>
<protein>
    <recommendedName>
        <fullName evidence="3">t-SNARE coiled-coil homology domain-containing protein</fullName>
    </recommendedName>
</protein>
<feature type="domain" description="T-SNARE coiled-coil homology" evidence="3">
    <location>
        <begin position="142"/>
        <end position="204"/>
    </location>
</feature>
<keyword evidence="5" id="KW-1185">Reference proteome</keyword>
<proteinExistence type="predicted"/>
<dbReference type="OMA" id="QIKRIRM"/>
<accession>A0A8S1UHK9</accession>
<dbReference type="AlphaFoldDB" id="A0A8S1UHK9"/>
<name>A0A8S1UHK9_PAROT</name>
<comment type="caution">
    <text evidence="4">The sequence shown here is derived from an EMBL/GenBank/DDBJ whole genome shotgun (WGS) entry which is preliminary data.</text>
</comment>
<dbReference type="InterPro" id="IPR000727">
    <property type="entry name" value="T_SNARE_dom"/>
</dbReference>
<evidence type="ECO:0000313" key="4">
    <source>
        <dbReference type="EMBL" id="CAD8163613.1"/>
    </source>
</evidence>
<dbReference type="PROSITE" id="PS50192">
    <property type="entry name" value="T_SNARE"/>
    <property type="match status" value="1"/>
</dbReference>
<reference evidence="4" key="1">
    <citation type="submission" date="2021-01" db="EMBL/GenBank/DDBJ databases">
        <authorList>
            <consortium name="Genoscope - CEA"/>
            <person name="William W."/>
        </authorList>
    </citation>
    <scope>NUCLEOTIDE SEQUENCE</scope>
</reference>